<evidence type="ECO:0000256" key="2">
    <source>
        <dbReference type="ARBA" id="ARBA00022490"/>
    </source>
</evidence>
<dbReference type="SUPFAM" id="SSF48163">
    <property type="entry name" value="An anticodon-binding domain of class I aminoacyl-tRNA synthetases"/>
    <property type="match status" value="1"/>
</dbReference>
<evidence type="ECO:0000313" key="12">
    <source>
        <dbReference type="Proteomes" id="UP001161406"/>
    </source>
</evidence>
<evidence type="ECO:0000256" key="1">
    <source>
        <dbReference type="ARBA" id="ARBA00007894"/>
    </source>
</evidence>
<dbReference type="InterPro" id="IPR008925">
    <property type="entry name" value="aa_tRNA-synth_I_cd-bd_sf"/>
</dbReference>
<comment type="similarity">
    <text evidence="1 8">Belongs to the class-I aminoacyl-tRNA synthetase family. Glutamate--tRNA ligase type 1 subfamily.</text>
</comment>
<keyword evidence="5 8" id="KW-0067">ATP-binding</keyword>
<dbReference type="InterPro" id="IPR001412">
    <property type="entry name" value="aa-tRNA-synth_I_CS"/>
</dbReference>
<organism evidence="11 12">
    <name type="scientific">Devosia yakushimensis</name>
    <dbReference type="NCBI Taxonomy" id="470028"/>
    <lineage>
        <taxon>Bacteria</taxon>
        <taxon>Pseudomonadati</taxon>
        <taxon>Pseudomonadota</taxon>
        <taxon>Alphaproteobacteria</taxon>
        <taxon>Hyphomicrobiales</taxon>
        <taxon>Devosiaceae</taxon>
        <taxon>Devosia</taxon>
    </lineage>
</organism>
<keyword evidence="4 8" id="KW-0547">Nucleotide-binding</keyword>
<evidence type="ECO:0000256" key="8">
    <source>
        <dbReference type="HAMAP-Rule" id="MF_00022"/>
    </source>
</evidence>
<dbReference type="InterPro" id="IPR014729">
    <property type="entry name" value="Rossmann-like_a/b/a_fold"/>
</dbReference>
<dbReference type="PRINTS" id="PR00987">
    <property type="entry name" value="TRNASYNTHGLU"/>
</dbReference>
<evidence type="ECO:0000256" key="3">
    <source>
        <dbReference type="ARBA" id="ARBA00022598"/>
    </source>
</evidence>
<keyword evidence="6 8" id="KW-0648">Protein biosynthesis</keyword>
<evidence type="ECO:0000313" key="11">
    <source>
        <dbReference type="EMBL" id="GLQ09414.1"/>
    </source>
</evidence>
<comment type="subcellular location">
    <subcellularLocation>
        <location evidence="8">Cytoplasm</location>
    </subcellularLocation>
</comment>
<protein>
    <recommendedName>
        <fullName evidence="8">Glutamate--tRNA ligase</fullName>
        <ecNumber evidence="8">6.1.1.17</ecNumber>
    </recommendedName>
    <alternativeName>
        <fullName evidence="8">Glutamyl-tRNA synthetase</fullName>
        <shortName evidence="8">GluRS</shortName>
    </alternativeName>
</protein>
<comment type="subunit">
    <text evidence="8">Monomer.</text>
</comment>
<dbReference type="InterPro" id="IPR033910">
    <property type="entry name" value="GluRS_core"/>
</dbReference>
<dbReference type="PROSITE" id="PS00178">
    <property type="entry name" value="AA_TRNA_LIGASE_I"/>
    <property type="match status" value="1"/>
</dbReference>
<dbReference type="NCBIfam" id="TIGR00464">
    <property type="entry name" value="gltX_bact"/>
    <property type="match status" value="1"/>
</dbReference>
<comment type="function">
    <text evidence="8">Catalyzes the attachment of glutamate to tRNA(Glu) in a two-step reaction: glutamate is first activated by ATP to form Glu-AMP and then transferred to the acceptor end of tRNA(Glu).</text>
</comment>
<keyword evidence="12" id="KW-1185">Reference proteome</keyword>
<feature type="domain" description="Aminoacyl-tRNA synthetase class I anticodon-binding" evidence="10">
    <location>
        <begin position="361"/>
        <end position="486"/>
    </location>
</feature>
<dbReference type="InterPro" id="IPR020058">
    <property type="entry name" value="Glu/Gln-tRNA-synth_Ib_cat-dom"/>
</dbReference>
<dbReference type="InterPro" id="IPR045462">
    <property type="entry name" value="aa-tRNA-synth_I_cd-bd"/>
</dbReference>
<dbReference type="InterPro" id="IPR000924">
    <property type="entry name" value="Glu/Gln-tRNA-synth"/>
</dbReference>
<dbReference type="PANTHER" id="PTHR43311:SF2">
    <property type="entry name" value="GLUTAMATE--TRNA LIGASE, MITOCHONDRIAL-RELATED"/>
    <property type="match status" value="1"/>
</dbReference>
<dbReference type="HAMAP" id="MF_00022">
    <property type="entry name" value="Glu_tRNA_synth_type1"/>
    <property type="match status" value="1"/>
</dbReference>
<gene>
    <name evidence="11" type="primary">gltX_1</name>
    <name evidence="8" type="synonym">gltX</name>
    <name evidence="11" type="ORF">GCM10007913_13460</name>
</gene>
<comment type="catalytic activity">
    <reaction evidence="8">
        <text>tRNA(Glu) + L-glutamate + ATP = L-glutamyl-tRNA(Glu) + AMP + diphosphate</text>
        <dbReference type="Rhea" id="RHEA:23540"/>
        <dbReference type="Rhea" id="RHEA-COMP:9663"/>
        <dbReference type="Rhea" id="RHEA-COMP:9680"/>
        <dbReference type="ChEBI" id="CHEBI:29985"/>
        <dbReference type="ChEBI" id="CHEBI:30616"/>
        <dbReference type="ChEBI" id="CHEBI:33019"/>
        <dbReference type="ChEBI" id="CHEBI:78442"/>
        <dbReference type="ChEBI" id="CHEBI:78520"/>
        <dbReference type="ChEBI" id="CHEBI:456215"/>
        <dbReference type="EC" id="6.1.1.17"/>
    </reaction>
</comment>
<dbReference type="EMBL" id="BSNG01000001">
    <property type="protein sequence ID" value="GLQ09414.1"/>
    <property type="molecule type" value="Genomic_DNA"/>
</dbReference>
<sequence length="490" mass="54076">MPLYGTHGSQIRPNFPVAMSQVVTRFAPSPTGYLHIGGARTALFNWAYARKTGGKMLLRIEDTDRERSTEAAVTALIDGLTWLGLTWEGEPISQFGRAARHAEIAHELVKMGHAYYCYCSPAELDQMREEARAAGKPPRYNGYWRDRDPKEAPAGVEPVIRIKAPLTGEIVVNDHVQGKVVFKTENLDDFIILRSDGTPTYMHAVVVDDHDMGVTHIIRGDDHLTNAARQIVIYNAMGWTVPDMSHIPLIHGPDGAKLSKRHGALGVEAYRQMGYLPEALRNYLARLGWSHDDDEIFSTEQMVEWFSLEGLNKGAARFDFVKLESINGHYIREAKPDYLYDIMVATAEEVGRLADLEGLVANKATALAALPELQPRAKTILELIDLAQFIYASRPLAIDAAASALLTPDARGVLADMEETLRGLNEWSVPAIDAAMRALAETKGLKLGKLAQPLRAALTGRTVSPGIFEVMVLIGREESMARLEDQISAV</sequence>
<reference evidence="11" key="1">
    <citation type="journal article" date="2014" name="Int. J. Syst. Evol. Microbiol.">
        <title>Complete genome of a new Firmicutes species belonging to the dominant human colonic microbiota ('Ruminococcus bicirculans') reveals two chromosomes and a selective capacity to utilize plant glucans.</title>
        <authorList>
            <consortium name="NISC Comparative Sequencing Program"/>
            <person name="Wegmann U."/>
            <person name="Louis P."/>
            <person name="Goesmann A."/>
            <person name="Henrissat B."/>
            <person name="Duncan S.H."/>
            <person name="Flint H.J."/>
        </authorList>
    </citation>
    <scope>NUCLEOTIDE SEQUENCE</scope>
    <source>
        <strain evidence="11">NBRC 103855</strain>
    </source>
</reference>
<evidence type="ECO:0000256" key="4">
    <source>
        <dbReference type="ARBA" id="ARBA00022741"/>
    </source>
</evidence>
<dbReference type="CDD" id="cd00808">
    <property type="entry name" value="GluRS_core"/>
    <property type="match status" value="1"/>
</dbReference>
<evidence type="ECO:0000256" key="5">
    <source>
        <dbReference type="ARBA" id="ARBA00022840"/>
    </source>
</evidence>
<evidence type="ECO:0000259" key="10">
    <source>
        <dbReference type="Pfam" id="PF19269"/>
    </source>
</evidence>
<evidence type="ECO:0000259" key="9">
    <source>
        <dbReference type="Pfam" id="PF00749"/>
    </source>
</evidence>
<dbReference type="Pfam" id="PF19269">
    <property type="entry name" value="Anticodon_2"/>
    <property type="match status" value="1"/>
</dbReference>
<proteinExistence type="inferred from homology"/>
<feature type="domain" description="Glutamyl/glutaminyl-tRNA synthetase class Ib catalytic" evidence="9">
    <location>
        <begin position="21"/>
        <end position="324"/>
    </location>
</feature>
<dbReference type="Proteomes" id="UP001161406">
    <property type="component" value="Unassembled WGS sequence"/>
</dbReference>
<dbReference type="EC" id="6.1.1.17" evidence="8"/>
<keyword evidence="3 8" id="KW-0436">Ligase</keyword>
<dbReference type="InterPro" id="IPR004527">
    <property type="entry name" value="Glu-tRNA-ligase_bac/mito"/>
</dbReference>
<feature type="short sequence motif" description="'HIGH' region" evidence="8">
    <location>
        <begin position="28"/>
        <end position="38"/>
    </location>
</feature>
<dbReference type="Pfam" id="PF00749">
    <property type="entry name" value="tRNA-synt_1c"/>
    <property type="match status" value="1"/>
</dbReference>
<dbReference type="InterPro" id="IPR049940">
    <property type="entry name" value="GluQ/Sye"/>
</dbReference>
<feature type="short sequence motif" description="'KMSKS' region" evidence="8">
    <location>
        <begin position="257"/>
        <end position="261"/>
    </location>
</feature>
<evidence type="ECO:0000256" key="7">
    <source>
        <dbReference type="ARBA" id="ARBA00023146"/>
    </source>
</evidence>
<dbReference type="InterPro" id="IPR020751">
    <property type="entry name" value="aa-tRNA-synth_I_codon-bd_sub2"/>
</dbReference>
<dbReference type="PANTHER" id="PTHR43311">
    <property type="entry name" value="GLUTAMATE--TRNA LIGASE"/>
    <property type="match status" value="1"/>
</dbReference>
<reference evidence="11" key="2">
    <citation type="submission" date="2023-01" db="EMBL/GenBank/DDBJ databases">
        <title>Draft genome sequence of Devosia yakushimensis strain NBRC 103855.</title>
        <authorList>
            <person name="Sun Q."/>
            <person name="Mori K."/>
        </authorList>
    </citation>
    <scope>NUCLEOTIDE SEQUENCE</scope>
    <source>
        <strain evidence="11">NBRC 103855</strain>
    </source>
</reference>
<accession>A0ABQ5UE31</accession>
<dbReference type="Gene3D" id="1.10.10.350">
    <property type="match status" value="1"/>
</dbReference>
<keyword evidence="7 8" id="KW-0030">Aminoacyl-tRNA synthetase</keyword>
<name>A0ABQ5UE31_9HYPH</name>
<keyword evidence="2 8" id="KW-0963">Cytoplasm</keyword>
<evidence type="ECO:0000256" key="6">
    <source>
        <dbReference type="ARBA" id="ARBA00022917"/>
    </source>
</evidence>
<comment type="caution">
    <text evidence="11">The sequence shown here is derived from an EMBL/GenBank/DDBJ whole genome shotgun (WGS) entry which is preliminary data.</text>
</comment>
<feature type="binding site" evidence="8">
    <location>
        <position position="260"/>
    </location>
    <ligand>
        <name>ATP</name>
        <dbReference type="ChEBI" id="CHEBI:30616"/>
    </ligand>
</feature>
<dbReference type="Gene3D" id="3.40.50.620">
    <property type="entry name" value="HUPs"/>
    <property type="match status" value="1"/>
</dbReference>
<comment type="caution">
    <text evidence="8">Lacks conserved residue(s) required for the propagation of feature annotation.</text>
</comment>
<dbReference type="GO" id="GO:0016874">
    <property type="term" value="F:ligase activity"/>
    <property type="evidence" value="ECO:0007669"/>
    <property type="project" value="UniProtKB-KW"/>
</dbReference>
<dbReference type="SUPFAM" id="SSF52374">
    <property type="entry name" value="Nucleotidylyl transferase"/>
    <property type="match status" value="1"/>
</dbReference>